<comment type="similarity">
    <text evidence="3">Belongs to the Mical family.</text>
</comment>
<keyword evidence="7 16" id="KW-0479">Metal-binding</keyword>
<keyword evidence="5" id="KW-0963">Cytoplasm</keyword>
<dbReference type="SUPFAM" id="SSF47576">
    <property type="entry name" value="Calponin-homology domain, CH-domain"/>
    <property type="match status" value="1"/>
</dbReference>
<evidence type="ECO:0000256" key="12">
    <source>
        <dbReference type="ARBA" id="ARBA00023033"/>
    </source>
</evidence>
<dbReference type="GO" id="GO:0120501">
    <property type="term" value="F:F-actin monooxygenase activity"/>
    <property type="evidence" value="ECO:0007669"/>
    <property type="project" value="UniProtKB-EC"/>
</dbReference>
<keyword evidence="11" id="KW-0560">Oxidoreductase</keyword>
<dbReference type="EC" id="1.14.13.225" evidence="4"/>
<dbReference type="SMART" id="SM01203">
    <property type="entry name" value="DUF3585"/>
    <property type="match status" value="1"/>
</dbReference>
<evidence type="ECO:0000313" key="22">
    <source>
        <dbReference type="EMBL" id="KAF2896774.1"/>
    </source>
</evidence>
<dbReference type="GO" id="GO:0005737">
    <property type="term" value="C:cytoplasm"/>
    <property type="evidence" value="ECO:0007669"/>
    <property type="project" value="UniProtKB-SubCell"/>
</dbReference>
<dbReference type="Pfam" id="PF12130">
    <property type="entry name" value="bMERB_dom"/>
    <property type="match status" value="1"/>
</dbReference>
<dbReference type="GO" id="GO:0046872">
    <property type="term" value="F:metal ion binding"/>
    <property type="evidence" value="ECO:0007669"/>
    <property type="project" value="UniProtKB-KW"/>
</dbReference>
<dbReference type="SMART" id="SM00132">
    <property type="entry name" value="LIM"/>
    <property type="match status" value="1"/>
</dbReference>
<evidence type="ECO:0000256" key="8">
    <source>
        <dbReference type="ARBA" id="ARBA00022827"/>
    </source>
</evidence>
<keyword evidence="14" id="KW-0009">Actin-binding</keyword>
<name>A0A8K0GEK0_IGNLU</name>
<evidence type="ECO:0000256" key="16">
    <source>
        <dbReference type="PROSITE-ProRule" id="PRU00125"/>
    </source>
</evidence>
<evidence type="ECO:0000256" key="10">
    <source>
        <dbReference type="ARBA" id="ARBA00022857"/>
    </source>
</evidence>
<feature type="region of interest" description="Disordered" evidence="18">
    <location>
        <begin position="1546"/>
        <end position="1571"/>
    </location>
</feature>
<comment type="cofactor">
    <cofactor evidence="1">
        <name>FAD</name>
        <dbReference type="ChEBI" id="CHEBI:57692"/>
    </cofactor>
</comment>
<keyword evidence="6" id="KW-0285">Flavoprotein</keyword>
<dbReference type="PANTHER" id="PTHR23167">
    <property type="entry name" value="CALPONIN HOMOLOGY DOMAIN-CONTAINING PROTEIN DDB_G0272472-RELATED"/>
    <property type="match status" value="1"/>
</dbReference>
<comment type="caution">
    <text evidence="22">The sequence shown here is derived from an EMBL/GenBank/DDBJ whole genome shotgun (WGS) entry which is preliminary data.</text>
</comment>
<evidence type="ECO:0000259" key="20">
    <source>
        <dbReference type="PROSITE" id="PS50023"/>
    </source>
</evidence>
<feature type="region of interest" description="Disordered" evidence="18">
    <location>
        <begin position="1433"/>
        <end position="1464"/>
    </location>
</feature>
<reference evidence="22" key="1">
    <citation type="submission" date="2019-08" db="EMBL/GenBank/DDBJ databases">
        <title>The genome of the North American firefly Photinus pyralis.</title>
        <authorList>
            <consortium name="Photinus pyralis genome working group"/>
            <person name="Fallon T.R."/>
            <person name="Sander Lower S.E."/>
            <person name="Weng J.-K."/>
        </authorList>
    </citation>
    <scope>NUCLEOTIDE SEQUENCE</scope>
    <source>
        <strain evidence="22">TRF0915ILg1</strain>
        <tissue evidence="22">Whole body</tissue>
    </source>
</reference>
<feature type="coiled-coil region" evidence="17">
    <location>
        <begin position="2495"/>
        <end position="2527"/>
    </location>
</feature>
<dbReference type="Pfam" id="PF00307">
    <property type="entry name" value="CH"/>
    <property type="match status" value="1"/>
</dbReference>
<dbReference type="EMBL" id="VTPC01004748">
    <property type="protein sequence ID" value="KAF2896774.1"/>
    <property type="molecule type" value="Genomic_DNA"/>
</dbReference>
<comment type="subcellular location">
    <subcellularLocation>
        <location evidence="2">Cytoplasm</location>
    </subcellularLocation>
</comment>
<feature type="compositionally biased region" description="Polar residues" evidence="18">
    <location>
        <begin position="1554"/>
        <end position="1565"/>
    </location>
</feature>
<dbReference type="SUPFAM" id="SSF51905">
    <property type="entry name" value="FAD/NAD(P)-binding domain"/>
    <property type="match status" value="1"/>
</dbReference>
<dbReference type="Gene3D" id="3.50.50.60">
    <property type="entry name" value="FAD/NAD(P)-binding domain"/>
    <property type="match status" value="1"/>
</dbReference>
<protein>
    <recommendedName>
        <fullName evidence="4">F-actin monooxygenase</fullName>
        <ecNumber evidence="4">1.14.13.225</ecNumber>
    </recommendedName>
</protein>
<evidence type="ECO:0000259" key="21">
    <source>
        <dbReference type="PROSITE" id="PS51848"/>
    </source>
</evidence>
<feature type="region of interest" description="Disordered" evidence="18">
    <location>
        <begin position="1490"/>
        <end position="1531"/>
    </location>
</feature>
<dbReference type="PROSITE" id="PS00478">
    <property type="entry name" value="LIM_DOMAIN_1"/>
    <property type="match status" value="1"/>
</dbReference>
<keyword evidence="13 16" id="KW-0440">LIM domain</keyword>
<dbReference type="InterPro" id="IPR036872">
    <property type="entry name" value="CH_dom_sf"/>
</dbReference>
<feature type="region of interest" description="Disordered" evidence="18">
    <location>
        <begin position="677"/>
        <end position="710"/>
    </location>
</feature>
<evidence type="ECO:0000256" key="9">
    <source>
        <dbReference type="ARBA" id="ARBA00022833"/>
    </source>
</evidence>
<keyword evidence="10" id="KW-0521">NADP</keyword>
<proteinExistence type="inferred from homology"/>
<feature type="compositionally biased region" description="Basic and acidic residues" evidence="18">
    <location>
        <begin position="2394"/>
        <end position="2406"/>
    </location>
</feature>
<evidence type="ECO:0000256" key="17">
    <source>
        <dbReference type="SAM" id="Coils"/>
    </source>
</evidence>
<evidence type="ECO:0000256" key="7">
    <source>
        <dbReference type="ARBA" id="ARBA00022723"/>
    </source>
</evidence>
<dbReference type="GO" id="GO:0003779">
    <property type="term" value="F:actin binding"/>
    <property type="evidence" value="ECO:0007669"/>
    <property type="project" value="UniProtKB-KW"/>
</dbReference>
<feature type="coiled-coil region" evidence="17">
    <location>
        <begin position="1758"/>
        <end position="1788"/>
    </location>
</feature>
<evidence type="ECO:0000256" key="4">
    <source>
        <dbReference type="ARBA" id="ARBA00012709"/>
    </source>
</evidence>
<keyword evidence="9 16" id="KW-0862">Zinc</keyword>
<dbReference type="PANTHER" id="PTHR23167:SF54">
    <property type="entry name" value="[F-ACTIN]-MONOOXYGENASE MICAL"/>
    <property type="match status" value="1"/>
</dbReference>
<evidence type="ECO:0000256" key="13">
    <source>
        <dbReference type="ARBA" id="ARBA00023038"/>
    </source>
</evidence>
<feature type="compositionally biased region" description="Low complexity" evidence="18">
    <location>
        <begin position="1097"/>
        <end position="1110"/>
    </location>
</feature>
<keyword evidence="23" id="KW-1185">Reference proteome</keyword>
<dbReference type="Proteomes" id="UP000801492">
    <property type="component" value="Unassembled WGS sequence"/>
</dbReference>
<evidence type="ECO:0000256" key="1">
    <source>
        <dbReference type="ARBA" id="ARBA00001974"/>
    </source>
</evidence>
<evidence type="ECO:0000256" key="14">
    <source>
        <dbReference type="ARBA" id="ARBA00023203"/>
    </source>
</evidence>
<evidence type="ECO:0000256" key="3">
    <source>
        <dbReference type="ARBA" id="ARBA00008223"/>
    </source>
</evidence>
<dbReference type="InterPro" id="IPR022735">
    <property type="entry name" value="bMERB_dom"/>
</dbReference>
<keyword evidence="17" id="KW-0175">Coiled coil</keyword>
<organism evidence="22 23">
    <name type="scientific">Ignelater luminosus</name>
    <name type="common">Cucubano</name>
    <name type="synonym">Pyrophorus luminosus</name>
    <dbReference type="NCBI Taxonomy" id="2038154"/>
    <lineage>
        <taxon>Eukaryota</taxon>
        <taxon>Metazoa</taxon>
        <taxon>Ecdysozoa</taxon>
        <taxon>Arthropoda</taxon>
        <taxon>Hexapoda</taxon>
        <taxon>Insecta</taxon>
        <taxon>Pterygota</taxon>
        <taxon>Neoptera</taxon>
        <taxon>Endopterygota</taxon>
        <taxon>Coleoptera</taxon>
        <taxon>Polyphaga</taxon>
        <taxon>Elateriformia</taxon>
        <taxon>Elateroidea</taxon>
        <taxon>Elateridae</taxon>
        <taxon>Agrypninae</taxon>
        <taxon>Pyrophorini</taxon>
        <taxon>Ignelater</taxon>
    </lineage>
</organism>
<dbReference type="Pfam" id="PF25413">
    <property type="entry name" value="Rossman_Mical"/>
    <property type="match status" value="1"/>
</dbReference>
<accession>A0A8K0GEK0</accession>
<dbReference type="SMART" id="SM00033">
    <property type="entry name" value="CH"/>
    <property type="match status" value="1"/>
</dbReference>
<dbReference type="Gene3D" id="2.10.110.10">
    <property type="entry name" value="Cysteine Rich Protein"/>
    <property type="match status" value="1"/>
</dbReference>
<dbReference type="CDD" id="cd09439">
    <property type="entry name" value="LIM_Mical"/>
    <property type="match status" value="1"/>
</dbReference>
<dbReference type="InterPro" id="IPR001781">
    <property type="entry name" value="Znf_LIM"/>
</dbReference>
<evidence type="ECO:0000256" key="2">
    <source>
        <dbReference type="ARBA" id="ARBA00004496"/>
    </source>
</evidence>
<keyword evidence="8" id="KW-0274">FAD</keyword>
<feature type="region of interest" description="Disordered" evidence="18">
    <location>
        <begin position="2070"/>
        <end position="2093"/>
    </location>
</feature>
<feature type="region of interest" description="Disordered" evidence="18">
    <location>
        <begin position="2361"/>
        <end position="2429"/>
    </location>
</feature>
<feature type="domain" description="LIM zinc-binding" evidence="20">
    <location>
        <begin position="887"/>
        <end position="952"/>
    </location>
</feature>
<feature type="region of interest" description="Disordered" evidence="18">
    <location>
        <begin position="1957"/>
        <end position="2011"/>
    </location>
</feature>
<evidence type="ECO:0000256" key="6">
    <source>
        <dbReference type="ARBA" id="ARBA00022630"/>
    </source>
</evidence>
<dbReference type="InterPro" id="IPR003953">
    <property type="entry name" value="FAD-dep_OxRdtase_2_FAD-bd"/>
</dbReference>
<evidence type="ECO:0000259" key="19">
    <source>
        <dbReference type="PROSITE" id="PS50021"/>
    </source>
</evidence>
<feature type="compositionally biased region" description="Polar residues" evidence="18">
    <location>
        <begin position="2070"/>
        <end position="2089"/>
    </location>
</feature>
<dbReference type="OrthoDB" id="20799at2759"/>
<dbReference type="Pfam" id="PF00412">
    <property type="entry name" value="LIM"/>
    <property type="match status" value="1"/>
</dbReference>
<dbReference type="FunFam" id="3.50.50.60:FF:000004">
    <property type="entry name" value="protein-methionine sulfoxide oxidase MICAL2 isoform X1"/>
    <property type="match status" value="1"/>
</dbReference>
<gene>
    <name evidence="22" type="ORF">ILUMI_09392</name>
</gene>
<feature type="compositionally biased region" description="Basic and acidic residues" evidence="18">
    <location>
        <begin position="1888"/>
        <end position="1901"/>
    </location>
</feature>
<sequence>MDRMNQSIQRGRPISTVDAAKANDALEHLINAGTQKTIFGHYRNICELLHLKPNVFPLFYPKLRANINSWKAKALWKKFDARASHKCYARGKVCPNTRVLVIGAGPCGLRTAIEAQLLGAKVVVIEKRDRMSRNNVLHLWPFVIEDLRALGAKKFFGKFCAGAIDHISIRQLQCILLKVALLLGVEVHTEVSFERVVEPNSAEKIGWRAEFKPAEHPVSQYEFDVIIGADGKRNTLQGFRRKEFRGKLAIAITANFINKRTEAEARVEEISGVAFIFNQKFFKELNAETGIDLENIVYYKDDTHYFVMTAKKPSLIDKGVIKQDYADTARLLSPDNVDRDALMNYAREAADFSTNYQMPDLEFAVNHYGQPDVAMFDFTSMYAAENASKVIERHGYKLLMILVGDSLLEPFWPTGSGCARGFLSSLDACWAIKAWGSGLVTPLEVLAERESIYRLLAQTTPENLNKDCKAYTVDPSTRYPNLNKAALLPQQVLSLYDTDDPSGIELTPRILQPVSVTETHRKRRRRDMHLDPNTLISWIKEQIKEHEDLIVEDVTTSFKDGRVLCAILHHYRPDLLDYSAIKAEDISRNNQLAFDLLEKEIGIPPVMTGEDMAKAEIPDYLTMFSYLTQIYDSFRGEIPHIKHPKLDLPEVKEIITAKEIPKLSAAPTETSTAMMTNRPTTRTKRHAEPIPSTKPTTPSERKNKKRKSFEKYEFGVDRENRLPSQSRTGGADEEVAARIKDLEDKWRDPIPVDKKPKDLLRAIGKIQTSDWNIQQIEKKIIENKLGSVNKEKERVPRWNREQFLARQTKLEKLDRQSSTEAKYSELDKSIKHLEQRLKEGSVRDLGQNKVASITEKLVTKAVEPEVKPVPKSNSKAPVVLPTQGGSEYCHFCQKRVYLMERLSAEGRFFHRGCFKCQYCHTTLRLGSYMFDRDGQYGHRFFCTQHFGMPGELYSNKVERKNSQKKENAKPLEKLKIIPLSGVEGVDLLDRVQTPERIEFANLSAGHISSDHDESLSQMDEDEWTDRNFGASTAEVCSSDEDEDSSSLSGSESDNEDAYEEALEEPPTKEGTLRWMERCKQRYSKERRREDDSDSEDYSSSSDHSSYYENSSGDEEDEPATEGEEEIRARELRKQEVCVEPPVVHTDTGSDTEIVSDESSPESSSKQNSATEISTDSEFAVDEPTPTREIPSIVFNDFNVTKTRGNYGPPKKVQVKSGILQSPINGKTQNRGIQLEFTPLVPSPVLPKPVSTSLLARTEGYALNRTQSTGGIATKVSLELKKKYLLGDSGMPGSIQKSGSVSTLDSKFKSFHTNISDCQKLLKPAPEISPSMQVFCSKLNERRSPLSPVISQTSPFSEQSLKSPDIVNPIEKKISEVIDLTVSPEQPDVTKCTKEANLTQDSKPAVFEHELEGRPRSPVKEIPIIVPQIDWSKTTKTKESDISSDSLTTDSDSDEEHTGIQKSPTVKIFSTIPKVEIHDDAGDEIALDSLCPESSQNKPEFNTDISIPSLSDAPKSITSEKKSLNQPKTLPGLQNDYVHVELHDKAKLSPENEQKGITNASGQSTPSEHDSYVEHTTAAMTETELSDWARDSAVSDDFEDVEFELNPDFVSMRKNKQPKTVQNTHRNDINIVKANIEEFDDVGHVCGKDKQLKDLRNIVSLSENLSNVLSSIEFMDTGEETSSDEKILVEATMKNNGYVEFQNEDDIVEDSLNPNINDIVETVNPEIKESFNLENLSSHEKNTGYCIIGNEDNFGSEIIQLKESDIEKLKEKQNQVENEEDSLLVVETAETGTTTEENTCSDSTVKNMIEKVSEKEKKDILNATSLINENKTLLDKIREEQKSLEMQEIKVVEVQDSNKQDVNNREYEEHCQRLQSKVEFGNVRDSIDIRKSKRKDKSELPPKPDLIQEEASSPVHITIIPDTVPVSPKSIYTKEGIQKVRDENQRLVQEMVMNKMKAQNRSLERKKRSRNSFSPSLSPSRPPFELNKSATTDISQLHKEENDKRTSTYSTESSIYSTPDVLLTTNDTPKQRHIPLEKSFTVTAISELNTSTPISSLRQHPRYFTKQLSIHSSFQSRPKTNSSLPNTPFTNPEAFSLPDIQQALLKDDFKTPKAPPRQKYDEARKTTERLKQEAKLKARLKSNEDLGLSPEDKLKKLREKIGKRGRQNENIDIHIQDSIESLVINTERRNSLLYSNDTLTKKRNNSFKRSKSGEDTFSSSDLKKLSYPVRTKSVSEISKSFTDTKLTEVNLNSKDEENRNKLQFYKSDPNLLTDTYVKVEKKNKTKDRERRKSITKLISEFFGKKKDGLKNTGAGSTSKSFLARISPKSKSKSMINLTGKNADKITAEIIPRTNSFSEHIGLRRNDNISPPPIPPLPLNYTGSGPSRCTVDDSSDGEHERRHQEHSSCDTLDQSGVHEGRRVSKSARKAARQAQLKRHRMAQEIQRKLEETEVKTRELEQRGVMVEKALRGEAGDMQGFRDESDLLKEWFDLMRDLTELRRYERELMVRAQELELEDSHARLQQELRERLENEDHKTKEDVKMESRIINEMMEIVAKRDSLIALLEQDRLRYSEEDRDFEEQMLAKGLRLTPLQKTPSK</sequence>
<dbReference type="PROSITE" id="PS51848">
    <property type="entry name" value="BMERB"/>
    <property type="match status" value="1"/>
</dbReference>
<feature type="compositionally biased region" description="Acidic residues" evidence="18">
    <location>
        <begin position="1111"/>
        <end position="1124"/>
    </location>
</feature>
<feature type="compositionally biased region" description="Polar residues" evidence="18">
    <location>
        <begin position="1491"/>
        <end position="1508"/>
    </location>
</feature>
<feature type="compositionally biased region" description="Basic and acidic residues" evidence="18">
    <location>
        <begin position="1125"/>
        <end position="1136"/>
    </location>
</feature>
<feature type="coiled-coil region" evidence="17">
    <location>
        <begin position="2429"/>
        <end position="2460"/>
    </location>
</feature>
<evidence type="ECO:0000256" key="11">
    <source>
        <dbReference type="ARBA" id="ARBA00023002"/>
    </source>
</evidence>
<evidence type="ECO:0000313" key="23">
    <source>
        <dbReference type="Proteomes" id="UP000801492"/>
    </source>
</evidence>
<evidence type="ECO:0000256" key="15">
    <source>
        <dbReference type="ARBA" id="ARBA00049522"/>
    </source>
</evidence>
<feature type="compositionally biased region" description="Acidic residues" evidence="18">
    <location>
        <begin position="1052"/>
        <end position="1063"/>
    </location>
</feature>
<keyword evidence="12" id="KW-0503">Monooxygenase</keyword>
<dbReference type="InterPro" id="IPR001715">
    <property type="entry name" value="CH_dom"/>
</dbReference>
<dbReference type="InterPro" id="IPR057494">
    <property type="entry name" value="Rossman_Mical"/>
</dbReference>
<evidence type="ECO:0000256" key="18">
    <source>
        <dbReference type="SAM" id="MobiDB-lite"/>
    </source>
</evidence>
<feature type="region of interest" description="Disordered" evidence="18">
    <location>
        <begin position="1032"/>
        <end position="1187"/>
    </location>
</feature>
<comment type="catalytic activity">
    <reaction evidence="15">
        <text>L-methionyl-[F-actin] + NADPH + O2 + H(+) = L-methionyl-(R)-S-oxide-[F-actin] + NADP(+) + H2O</text>
        <dbReference type="Rhea" id="RHEA:51308"/>
        <dbReference type="Rhea" id="RHEA-COMP:12953"/>
        <dbReference type="Rhea" id="RHEA-COMP:12956"/>
        <dbReference type="ChEBI" id="CHEBI:15377"/>
        <dbReference type="ChEBI" id="CHEBI:15378"/>
        <dbReference type="ChEBI" id="CHEBI:15379"/>
        <dbReference type="ChEBI" id="CHEBI:16044"/>
        <dbReference type="ChEBI" id="CHEBI:45764"/>
        <dbReference type="ChEBI" id="CHEBI:57783"/>
        <dbReference type="ChEBI" id="CHEBI:58349"/>
        <dbReference type="EC" id="1.14.13.225"/>
    </reaction>
</comment>
<feature type="compositionally biased region" description="Basic and acidic residues" evidence="18">
    <location>
        <begin position="1065"/>
        <end position="1090"/>
    </location>
</feature>
<dbReference type="InterPro" id="IPR036188">
    <property type="entry name" value="FAD/NAD-bd_sf"/>
</dbReference>
<dbReference type="PROSITE" id="PS50021">
    <property type="entry name" value="CH"/>
    <property type="match status" value="1"/>
</dbReference>
<feature type="domain" description="BMERB" evidence="21">
    <location>
        <begin position="2430"/>
        <end position="2580"/>
    </location>
</feature>
<dbReference type="PROSITE" id="PS50023">
    <property type="entry name" value="LIM_DOMAIN_2"/>
    <property type="match status" value="1"/>
</dbReference>
<dbReference type="SUPFAM" id="SSF57716">
    <property type="entry name" value="Glucocorticoid receptor-like (DNA-binding domain)"/>
    <property type="match status" value="1"/>
</dbReference>
<feature type="domain" description="Calponin-homology (CH)" evidence="19">
    <location>
        <begin position="529"/>
        <end position="635"/>
    </location>
</feature>
<feature type="region of interest" description="Disordered" evidence="18">
    <location>
        <begin position="1888"/>
        <end position="1912"/>
    </location>
</feature>
<dbReference type="InterPro" id="IPR050540">
    <property type="entry name" value="F-actin_Monoox_Mical"/>
</dbReference>
<feature type="compositionally biased region" description="Basic and acidic residues" evidence="18">
    <location>
        <begin position="1995"/>
        <end position="2005"/>
    </location>
</feature>
<dbReference type="Gene3D" id="1.10.418.10">
    <property type="entry name" value="Calponin-like domain"/>
    <property type="match status" value="1"/>
</dbReference>
<evidence type="ECO:0000256" key="5">
    <source>
        <dbReference type="ARBA" id="ARBA00022490"/>
    </source>
</evidence>
<dbReference type="Pfam" id="PF00890">
    <property type="entry name" value="FAD_binding_2"/>
    <property type="match status" value="1"/>
</dbReference>